<reference evidence="3" key="1">
    <citation type="journal article" date="2019" name="Int. J. Syst. Evol. Microbiol.">
        <title>The Global Catalogue of Microorganisms (GCM) 10K type strain sequencing project: providing services to taxonomists for standard genome sequencing and annotation.</title>
        <authorList>
            <consortium name="The Broad Institute Genomics Platform"/>
            <consortium name="The Broad Institute Genome Sequencing Center for Infectious Disease"/>
            <person name="Wu L."/>
            <person name="Ma J."/>
        </authorList>
    </citation>
    <scope>NUCLEOTIDE SEQUENCE [LARGE SCALE GENOMIC DNA]</scope>
    <source>
        <strain evidence="3">KCTC 52368</strain>
    </source>
</reference>
<sequence length="184" mass="21866">MPTNWKKIRKISFIILGIVGLVFGGLYLFACYTFNEKYTPSQNEHEHRIAYIDREKSLLSEDFQTCNEYIYDYYNPKRATYITGKNGLRKFVLENYKNKAYTDSGYLNIRFVINCKGKTGRYVIHENDLNLKPKKFTTELKEQLFDLTTQLSEWNPNIIRDEKVDSYMYISYRIENGEITEILP</sequence>
<dbReference type="Proteomes" id="UP001597526">
    <property type="component" value="Unassembled WGS sequence"/>
</dbReference>
<evidence type="ECO:0000313" key="2">
    <source>
        <dbReference type="EMBL" id="MFD2587254.1"/>
    </source>
</evidence>
<keyword evidence="3" id="KW-1185">Reference proteome</keyword>
<gene>
    <name evidence="2" type="ORF">ACFSQJ_09955</name>
</gene>
<accession>A0ABW5MXQ6</accession>
<name>A0ABW5MXQ6_9FLAO</name>
<proteinExistence type="predicted"/>
<keyword evidence="1" id="KW-1133">Transmembrane helix</keyword>
<feature type="transmembrane region" description="Helical" evidence="1">
    <location>
        <begin position="12"/>
        <end position="30"/>
    </location>
</feature>
<keyword evidence="1" id="KW-0472">Membrane</keyword>
<organism evidence="2 3">
    <name type="scientific">Croceitalea marina</name>
    <dbReference type="NCBI Taxonomy" id="1775166"/>
    <lineage>
        <taxon>Bacteria</taxon>
        <taxon>Pseudomonadati</taxon>
        <taxon>Bacteroidota</taxon>
        <taxon>Flavobacteriia</taxon>
        <taxon>Flavobacteriales</taxon>
        <taxon>Flavobacteriaceae</taxon>
        <taxon>Croceitalea</taxon>
    </lineage>
</organism>
<keyword evidence="1" id="KW-0812">Transmembrane</keyword>
<comment type="caution">
    <text evidence="2">The sequence shown here is derived from an EMBL/GenBank/DDBJ whole genome shotgun (WGS) entry which is preliminary data.</text>
</comment>
<dbReference type="EMBL" id="JBHULB010000012">
    <property type="protein sequence ID" value="MFD2587254.1"/>
    <property type="molecule type" value="Genomic_DNA"/>
</dbReference>
<evidence type="ECO:0000313" key="3">
    <source>
        <dbReference type="Proteomes" id="UP001597526"/>
    </source>
</evidence>
<dbReference type="RefSeq" id="WP_377766813.1">
    <property type="nucleotide sequence ID" value="NZ_JBHULB010000012.1"/>
</dbReference>
<evidence type="ECO:0008006" key="4">
    <source>
        <dbReference type="Google" id="ProtNLM"/>
    </source>
</evidence>
<protein>
    <recommendedName>
        <fullName evidence="4">DUF4825 domain-containing protein</fullName>
    </recommendedName>
</protein>
<evidence type="ECO:0000256" key="1">
    <source>
        <dbReference type="SAM" id="Phobius"/>
    </source>
</evidence>